<reference evidence="1 2" key="1">
    <citation type="submission" date="2013-11" db="EMBL/GenBank/DDBJ databases">
        <title>Comparative genomics of Ignicoccus.</title>
        <authorList>
            <person name="Podar M."/>
        </authorList>
    </citation>
    <scope>NUCLEOTIDE SEQUENCE [LARGE SCALE GENOMIC DNA]</scope>
    <source>
        <strain evidence="1 2">DSM 13165</strain>
    </source>
</reference>
<dbReference type="KEGG" id="iis:EYM_05760"/>
<evidence type="ECO:0000313" key="2">
    <source>
        <dbReference type="Proteomes" id="UP000060778"/>
    </source>
</evidence>
<protein>
    <submittedName>
        <fullName evidence="1">Uncharacterized protein</fullName>
    </submittedName>
</protein>
<keyword evidence="2" id="KW-1185">Reference proteome</keyword>
<sequence>MGKCPYAKPSFLGVRCEVISNVVNPAKHNCLNDKYVECEIFKKRDEFLGERQGKGTRGGKPDCRRCLFYSELTGRCVKLGVKVEDPTKPPCKGKEFKEATQ</sequence>
<evidence type="ECO:0000313" key="1">
    <source>
        <dbReference type="EMBL" id="ALU12617.1"/>
    </source>
</evidence>
<gene>
    <name evidence="1" type="ORF">EYM_05760</name>
</gene>
<organism evidence="1 2">
    <name type="scientific">Ignicoccus islandicus DSM 13165</name>
    <dbReference type="NCBI Taxonomy" id="940295"/>
    <lineage>
        <taxon>Archaea</taxon>
        <taxon>Thermoproteota</taxon>
        <taxon>Thermoprotei</taxon>
        <taxon>Desulfurococcales</taxon>
        <taxon>Desulfurococcaceae</taxon>
        <taxon>Ignicoccus</taxon>
    </lineage>
</organism>
<dbReference type="RefSeq" id="WP_075050059.1">
    <property type="nucleotide sequence ID" value="NZ_CP006867.1"/>
</dbReference>
<proteinExistence type="predicted"/>
<dbReference type="GeneID" id="30680535"/>
<dbReference type="AlphaFoldDB" id="A0A0U3FAB5"/>
<dbReference type="Proteomes" id="UP000060778">
    <property type="component" value="Chromosome"/>
</dbReference>
<name>A0A0U3FAB5_9CREN</name>
<accession>A0A0U3FAB5</accession>
<dbReference type="EMBL" id="CP006867">
    <property type="protein sequence ID" value="ALU12617.1"/>
    <property type="molecule type" value="Genomic_DNA"/>
</dbReference>
<dbReference type="OrthoDB" id="29008at2157"/>